<feature type="region of interest" description="Disordered" evidence="1">
    <location>
        <begin position="379"/>
        <end position="424"/>
    </location>
</feature>
<dbReference type="EMBL" id="JANBUM010000018">
    <property type="protein sequence ID" value="KAJ2787580.1"/>
    <property type="molecule type" value="Genomic_DNA"/>
</dbReference>
<evidence type="ECO:0000313" key="2">
    <source>
        <dbReference type="EMBL" id="KAJ2787580.1"/>
    </source>
</evidence>
<name>A0A9W8LPP2_9FUNG</name>
<organism evidence="2 3">
    <name type="scientific">Coemansia interrupta</name>
    <dbReference type="NCBI Taxonomy" id="1126814"/>
    <lineage>
        <taxon>Eukaryota</taxon>
        <taxon>Fungi</taxon>
        <taxon>Fungi incertae sedis</taxon>
        <taxon>Zoopagomycota</taxon>
        <taxon>Kickxellomycotina</taxon>
        <taxon>Kickxellomycetes</taxon>
        <taxon>Kickxellales</taxon>
        <taxon>Kickxellaceae</taxon>
        <taxon>Coemansia</taxon>
    </lineage>
</organism>
<feature type="region of interest" description="Disordered" evidence="1">
    <location>
        <begin position="94"/>
        <end position="129"/>
    </location>
</feature>
<comment type="caution">
    <text evidence="2">The sequence shown here is derived from an EMBL/GenBank/DDBJ whole genome shotgun (WGS) entry which is preliminary data.</text>
</comment>
<feature type="compositionally biased region" description="Acidic residues" evidence="1">
    <location>
        <begin position="115"/>
        <end position="125"/>
    </location>
</feature>
<dbReference type="OrthoDB" id="2801544at2759"/>
<reference evidence="2" key="1">
    <citation type="submission" date="2022-07" db="EMBL/GenBank/DDBJ databases">
        <title>Phylogenomic reconstructions and comparative analyses of Kickxellomycotina fungi.</title>
        <authorList>
            <person name="Reynolds N.K."/>
            <person name="Stajich J.E."/>
            <person name="Barry K."/>
            <person name="Grigoriev I.V."/>
            <person name="Crous P."/>
            <person name="Smith M.E."/>
        </authorList>
    </citation>
    <scope>NUCLEOTIDE SEQUENCE</scope>
    <source>
        <strain evidence="2">BCRC 34489</strain>
    </source>
</reference>
<gene>
    <name evidence="2" type="ORF">GGI15_000603</name>
</gene>
<protein>
    <submittedName>
        <fullName evidence="2">Uncharacterized protein</fullName>
    </submittedName>
</protein>
<proteinExistence type="predicted"/>
<accession>A0A9W8LPP2</accession>
<sequence>MCLLLNTETPEYGSERRDPFSNMLALSIFARLFRSAMRTDKTIGRRISKPVRHITHRRRNPKRPTQRQRQQQQQQLEALYIDSIAADRDAETEIDTCAEGSVSSRWDREGLAPEETAEETTEEPVGDTVAAGSTAQQIVPRAEECWPVQMLLSRYPELRFERWLPKSLRNTKRSAGAELDERFLRGKRGYPLCLWCGKETRNAGQMFCPLRFNLRRLTTGFGEGCEHEHRMRRDNQYVRSQLQMRDRGVCCYCGTETLELYRRAAACTTLAERNKMFRELAKENPEWLKKIKRPLTSMDYKFNEGMFWEAAHKIDVKHAPQRPVAASTGKLRKNAGLPLSAPRTVQTSLRSAMKYVSPLVERQISRTGHTTPQNLFAELSRSSSGSLPSPTSNLIFGPPKAQQQQYSGSSPIELISSADTSPLS</sequence>
<evidence type="ECO:0000313" key="3">
    <source>
        <dbReference type="Proteomes" id="UP001140172"/>
    </source>
</evidence>
<keyword evidence="3" id="KW-1185">Reference proteome</keyword>
<feature type="compositionally biased region" description="Low complexity" evidence="1">
    <location>
        <begin position="379"/>
        <end position="392"/>
    </location>
</feature>
<feature type="compositionally biased region" description="Basic residues" evidence="1">
    <location>
        <begin position="45"/>
        <end position="66"/>
    </location>
</feature>
<dbReference type="AlphaFoldDB" id="A0A9W8LPP2"/>
<feature type="compositionally biased region" description="Polar residues" evidence="1">
    <location>
        <begin position="401"/>
        <end position="410"/>
    </location>
</feature>
<evidence type="ECO:0000256" key="1">
    <source>
        <dbReference type="SAM" id="MobiDB-lite"/>
    </source>
</evidence>
<feature type="region of interest" description="Disordered" evidence="1">
    <location>
        <begin position="45"/>
        <end position="74"/>
    </location>
</feature>
<dbReference type="Proteomes" id="UP001140172">
    <property type="component" value="Unassembled WGS sequence"/>
</dbReference>